<feature type="active site" description="Charge relay system" evidence="5">
    <location>
        <position position="231"/>
    </location>
</feature>
<evidence type="ECO:0000313" key="10">
    <source>
        <dbReference type="Proteomes" id="UP001446871"/>
    </source>
</evidence>
<feature type="active site" description="Charge relay system" evidence="5">
    <location>
        <position position="273"/>
    </location>
</feature>
<keyword evidence="3 5" id="KW-0378">Hydrolase</keyword>
<reference evidence="9 10" key="1">
    <citation type="submission" date="2023-01" db="EMBL/GenBank/DDBJ databases">
        <title>Analysis of 21 Apiospora genomes using comparative genomics revels a genus with tremendous synthesis potential of carbohydrate active enzymes and secondary metabolites.</title>
        <authorList>
            <person name="Sorensen T."/>
        </authorList>
    </citation>
    <scope>NUCLEOTIDE SEQUENCE [LARGE SCALE GENOMIC DNA]</scope>
    <source>
        <strain evidence="9 10">CBS 83171</strain>
    </source>
</reference>
<evidence type="ECO:0000256" key="6">
    <source>
        <dbReference type="SAM" id="MobiDB-lite"/>
    </source>
</evidence>
<dbReference type="InterPro" id="IPR000209">
    <property type="entry name" value="Peptidase_S8/S53_dom"/>
</dbReference>
<evidence type="ECO:0000256" key="2">
    <source>
        <dbReference type="ARBA" id="ARBA00022670"/>
    </source>
</evidence>
<dbReference type="PANTHER" id="PTHR43806:SF66">
    <property type="entry name" value="SERIN ENDOPEPTIDASE"/>
    <property type="match status" value="1"/>
</dbReference>
<evidence type="ECO:0000256" key="4">
    <source>
        <dbReference type="ARBA" id="ARBA00022825"/>
    </source>
</evidence>
<dbReference type="PRINTS" id="PR00723">
    <property type="entry name" value="SUBTILISIN"/>
</dbReference>
<keyword evidence="2 5" id="KW-0645">Protease</keyword>
<keyword evidence="4 5" id="KW-0720">Serine protease</keyword>
<feature type="region of interest" description="Disordered" evidence="6">
    <location>
        <begin position="760"/>
        <end position="791"/>
    </location>
</feature>
<protein>
    <submittedName>
        <fullName evidence="9">Subtilisin-like serine protease</fullName>
    </submittedName>
</protein>
<sequence length="893" mass="94440">MAVLHSLLWAALPFLLLISPSLQAVGTLRVDDEHRGTISAVTVTGPATGTTTGTAIGAGTATPTPIPLLGTQSEPVAVEGAYLIAFKEDYRYDDKFLAKLSGKLNIQATLRLDLTGEAFNGISIQIRPGDDADDVVDTPTKIAASFEEVVAVSPMREHTRPETPREFRRVDDPAAFLVSRDQDRAAGGQRFNNKRQHLEENGTQSTHVMAQVDEAYKAGWTGKGQKIAIIDAWIDYTHPALGGCLGPGCLVTFHRSWLEPDDVDNPDPECKSHATALAGLIAAQEHVSGIRGVAPGVQLGSYAISGCKHGGNDEKLLQALDQGIKDGVTAVVYSMGNIDGWSNEALDIAFDRASRRGLLVAVSAGNHGEDGIFKTSRPAEAAEVLGVGSVDNTRSFILGSVSTYTTSSQGGSSGEGEFAWRDGEPGSGAAGWKGVTMPLWSKLNKDDLGGHCENLFPADVPDLSKCIVLVPRPRDGRYCSDIDLAARAGDKGAVYVLMVDADQTQRIEGDAWLQVLDSGGEVKVNMTVLLDKTRVLDNGPRQRGGRISSFSAWGPTYDGFAPTSVSAPGDSILTTRSGGGWVVTGGTSLSAPFAAAVAALVAEARGTKDWQVLRSLLSTTATPLVRAAAPDNWNQPGLQRASVAQQGAGLVQAMNAIRAPCEISVHKILFNDTDHRQRAIFTIRNPTSQAITYELGHIPAGTVYPFMPDSWRLGNYNDIINNGILYTSDAATLSFPKTGARVSVPAWGNGGAAVVEVEAADPQASTRPACPSSPAGSPSPPGGAVELPRDTSGGIDAFPNLGFRLALAARQVVTELRDAATDKWVGDLPMRFGLMGYSNGAAWGWLADFTNGTKVADGEYVAVARSQAAFMSGEDRSGWQEATSPPLKIKWVD</sequence>
<dbReference type="Proteomes" id="UP001446871">
    <property type="component" value="Unassembled WGS sequence"/>
</dbReference>
<keyword evidence="7" id="KW-0732">Signal</keyword>
<dbReference type="SUPFAM" id="SSF52743">
    <property type="entry name" value="Subtilisin-like"/>
    <property type="match status" value="1"/>
</dbReference>
<evidence type="ECO:0000259" key="8">
    <source>
        <dbReference type="Pfam" id="PF00082"/>
    </source>
</evidence>
<feature type="domain" description="Peptidase S8/S53" evidence="8">
    <location>
        <begin position="222"/>
        <end position="625"/>
    </location>
</feature>
<dbReference type="PROSITE" id="PS51892">
    <property type="entry name" value="SUBTILASE"/>
    <property type="match status" value="1"/>
</dbReference>
<dbReference type="Pfam" id="PF00082">
    <property type="entry name" value="Peptidase_S8"/>
    <property type="match status" value="1"/>
</dbReference>
<dbReference type="InterPro" id="IPR023828">
    <property type="entry name" value="Peptidase_S8_Ser-AS"/>
</dbReference>
<keyword evidence="10" id="KW-1185">Reference proteome</keyword>
<dbReference type="EMBL" id="JAQQWM010000007">
    <property type="protein sequence ID" value="KAK8057517.1"/>
    <property type="molecule type" value="Genomic_DNA"/>
</dbReference>
<evidence type="ECO:0000256" key="1">
    <source>
        <dbReference type="ARBA" id="ARBA00011073"/>
    </source>
</evidence>
<gene>
    <name evidence="9" type="ORF">PG996_011454</name>
</gene>
<proteinExistence type="inferred from homology"/>
<evidence type="ECO:0000256" key="5">
    <source>
        <dbReference type="PROSITE-ProRule" id="PRU01240"/>
    </source>
</evidence>
<feature type="signal peptide" evidence="7">
    <location>
        <begin position="1"/>
        <end position="24"/>
    </location>
</feature>
<dbReference type="InterPro" id="IPR015500">
    <property type="entry name" value="Peptidase_S8_subtilisin-rel"/>
</dbReference>
<name>A0ABR1UFN5_9PEZI</name>
<accession>A0ABR1UFN5</accession>
<feature type="active site" description="Charge relay system" evidence="5">
    <location>
        <position position="588"/>
    </location>
</feature>
<dbReference type="InterPro" id="IPR036852">
    <property type="entry name" value="Peptidase_S8/S53_dom_sf"/>
</dbReference>
<evidence type="ECO:0000256" key="7">
    <source>
        <dbReference type="SAM" id="SignalP"/>
    </source>
</evidence>
<dbReference type="PANTHER" id="PTHR43806">
    <property type="entry name" value="PEPTIDASE S8"/>
    <property type="match status" value="1"/>
</dbReference>
<dbReference type="Gene3D" id="3.40.50.200">
    <property type="entry name" value="Peptidase S8/S53 domain"/>
    <property type="match status" value="2"/>
</dbReference>
<evidence type="ECO:0000256" key="3">
    <source>
        <dbReference type="ARBA" id="ARBA00022801"/>
    </source>
</evidence>
<feature type="chain" id="PRO_5047089423" evidence="7">
    <location>
        <begin position="25"/>
        <end position="893"/>
    </location>
</feature>
<comment type="similarity">
    <text evidence="1 5">Belongs to the peptidase S8 family.</text>
</comment>
<evidence type="ECO:0000313" key="9">
    <source>
        <dbReference type="EMBL" id="KAK8057517.1"/>
    </source>
</evidence>
<organism evidence="9 10">
    <name type="scientific">Apiospora saccharicola</name>
    <dbReference type="NCBI Taxonomy" id="335842"/>
    <lineage>
        <taxon>Eukaryota</taxon>
        <taxon>Fungi</taxon>
        <taxon>Dikarya</taxon>
        <taxon>Ascomycota</taxon>
        <taxon>Pezizomycotina</taxon>
        <taxon>Sordariomycetes</taxon>
        <taxon>Xylariomycetidae</taxon>
        <taxon>Amphisphaeriales</taxon>
        <taxon>Apiosporaceae</taxon>
        <taxon>Apiospora</taxon>
    </lineage>
</organism>
<dbReference type="InterPro" id="IPR050131">
    <property type="entry name" value="Peptidase_S8_subtilisin-like"/>
</dbReference>
<comment type="caution">
    <text evidence="9">The sequence shown here is derived from an EMBL/GenBank/DDBJ whole genome shotgun (WGS) entry which is preliminary data.</text>
</comment>
<dbReference type="PROSITE" id="PS00138">
    <property type="entry name" value="SUBTILASE_SER"/>
    <property type="match status" value="1"/>
</dbReference>